<proteinExistence type="predicted"/>
<name>A0A7J5L122_BACSE</name>
<dbReference type="Pfam" id="PF12728">
    <property type="entry name" value="HTH_17"/>
    <property type="match status" value="1"/>
</dbReference>
<dbReference type="InterPro" id="IPR041657">
    <property type="entry name" value="HTH_17"/>
</dbReference>
<dbReference type="EMBL" id="WCLP01000031">
    <property type="protein sequence ID" value="KAB5280544.1"/>
    <property type="molecule type" value="Genomic_DNA"/>
</dbReference>
<dbReference type="Proteomes" id="UP000440773">
    <property type="component" value="Unassembled WGS sequence"/>
</dbReference>
<feature type="domain" description="Helix-turn-helix" evidence="1">
    <location>
        <begin position="150"/>
        <end position="194"/>
    </location>
</feature>
<reference evidence="2 3" key="1">
    <citation type="journal article" date="2019" name="Nat. Med.">
        <title>A library of human gut bacterial isolates paired with longitudinal multiomics data enables mechanistic microbiome research.</title>
        <authorList>
            <person name="Poyet M."/>
            <person name="Groussin M."/>
            <person name="Gibbons S.M."/>
            <person name="Avila-Pacheco J."/>
            <person name="Jiang X."/>
            <person name="Kearney S.M."/>
            <person name="Perrotta A.R."/>
            <person name="Berdy B."/>
            <person name="Zhao S."/>
            <person name="Lieberman T.D."/>
            <person name="Swanson P.K."/>
            <person name="Smith M."/>
            <person name="Roesemann S."/>
            <person name="Alexander J.E."/>
            <person name="Rich S.A."/>
            <person name="Livny J."/>
            <person name="Vlamakis H."/>
            <person name="Clish C."/>
            <person name="Bullock K."/>
            <person name="Deik A."/>
            <person name="Scott J."/>
            <person name="Pierce K.A."/>
            <person name="Xavier R.J."/>
            <person name="Alm E.J."/>
        </authorList>
    </citation>
    <scope>NUCLEOTIDE SEQUENCE [LARGE SCALE GENOMIC DNA]</scope>
    <source>
        <strain evidence="2 3">BIOML-A17</strain>
    </source>
</reference>
<gene>
    <name evidence="2" type="ORF">F9962_11990</name>
</gene>
<dbReference type="InterPro" id="IPR009061">
    <property type="entry name" value="DNA-bd_dom_put_sf"/>
</dbReference>
<dbReference type="AlphaFoldDB" id="A0A7J5L122"/>
<dbReference type="RefSeq" id="WP_151870880.1">
    <property type="nucleotide sequence ID" value="NZ_JAQPYZ010000008.1"/>
</dbReference>
<sequence length="202" mass="23080">MRTKNEIKQAVAILTRKADRLSLVQAEVLQGSMTEQQVFQKYVMEVAEENRDEEMFFAARDAARFSAGHIGLEELIPDVQNMTAADFAAIGTLGVVDEEGDTIMLSRKEFNRLLARIERLEHWTGLRRKAAPGDCTPLPLPEDADMDDLMKQNEACRYLSCGKNTIKGYASRGLVHCYRKGKFTYYSRRELDKKIRKLRDTL</sequence>
<evidence type="ECO:0000313" key="3">
    <source>
        <dbReference type="Proteomes" id="UP000440773"/>
    </source>
</evidence>
<protein>
    <submittedName>
        <fullName evidence="2">Helix-turn-helix domain-containing protein</fullName>
    </submittedName>
</protein>
<evidence type="ECO:0000259" key="1">
    <source>
        <dbReference type="Pfam" id="PF12728"/>
    </source>
</evidence>
<comment type="caution">
    <text evidence="2">The sequence shown here is derived from an EMBL/GenBank/DDBJ whole genome shotgun (WGS) entry which is preliminary data.</text>
</comment>
<dbReference type="SUPFAM" id="SSF46955">
    <property type="entry name" value="Putative DNA-binding domain"/>
    <property type="match status" value="1"/>
</dbReference>
<organism evidence="2 3">
    <name type="scientific">Bacteroides stercoris</name>
    <dbReference type="NCBI Taxonomy" id="46506"/>
    <lineage>
        <taxon>Bacteria</taxon>
        <taxon>Pseudomonadati</taxon>
        <taxon>Bacteroidota</taxon>
        <taxon>Bacteroidia</taxon>
        <taxon>Bacteroidales</taxon>
        <taxon>Bacteroidaceae</taxon>
        <taxon>Bacteroides</taxon>
    </lineage>
</organism>
<evidence type="ECO:0000313" key="2">
    <source>
        <dbReference type="EMBL" id="KAB5280544.1"/>
    </source>
</evidence>
<accession>A0A7J5L122</accession>